<protein>
    <recommendedName>
        <fullName evidence="3">Protein involved in plasmid replication-relaxation</fullName>
    </recommendedName>
</protein>
<accession>A0A1E7L400</accession>
<dbReference type="EMBL" id="LJGW01000258">
    <property type="protein sequence ID" value="OEV10917.1"/>
    <property type="molecule type" value="Genomic_DNA"/>
</dbReference>
<evidence type="ECO:0000313" key="2">
    <source>
        <dbReference type="Proteomes" id="UP000176005"/>
    </source>
</evidence>
<dbReference type="InterPro" id="IPR025855">
    <property type="entry name" value="Replic_Relax"/>
</dbReference>
<dbReference type="Pfam" id="PF13814">
    <property type="entry name" value="Replic_Relax"/>
    <property type="match status" value="1"/>
</dbReference>
<evidence type="ECO:0000313" key="1">
    <source>
        <dbReference type="EMBL" id="OEV10917.1"/>
    </source>
</evidence>
<sequence length="292" mass="32852">MVSLAPSVAPRSLVPQDLLACLFAHRMATTEQLTVMVDRHVKYVLHCLRGMEREGLVAATRRAFHSNVWRLTGKGRRLVARWPEFRAYTPQRKALPAHLSREVHTLTVTRTAVAFLTDARDRGDDFSPLDWSTEVAHPVRDGVRDGERLLIADGLLYYKRMEPKQQLLRAFVEVDRATESSERLASKTITYARLHAGAQPVGRGRPAPPAWQKSYTRFPRVLFVLTGASLGRLRQRIADLQTIVGQDPLVEHFAAQVPLGAAVLEELEERGASAPVWTPLNGRGERRGWMDL</sequence>
<dbReference type="Proteomes" id="UP000176005">
    <property type="component" value="Unassembled WGS sequence"/>
</dbReference>
<dbReference type="PATRIC" id="fig|518642.10.peg.3330"/>
<dbReference type="RefSeq" id="WP_070017452.1">
    <property type="nucleotide sequence ID" value="NZ_LJGW01000258.1"/>
</dbReference>
<proteinExistence type="predicted"/>
<organism evidence="1 2">
    <name type="scientific">Streptomyces nanshensis</name>
    <dbReference type="NCBI Taxonomy" id="518642"/>
    <lineage>
        <taxon>Bacteria</taxon>
        <taxon>Bacillati</taxon>
        <taxon>Actinomycetota</taxon>
        <taxon>Actinomycetes</taxon>
        <taxon>Kitasatosporales</taxon>
        <taxon>Streptomycetaceae</taxon>
        <taxon>Streptomyces</taxon>
    </lineage>
</organism>
<name>A0A1E7L400_9ACTN</name>
<comment type="caution">
    <text evidence="1">The sequence shown here is derived from an EMBL/GenBank/DDBJ whole genome shotgun (WGS) entry which is preliminary data.</text>
</comment>
<dbReference type="AlphaFoldDB" id="A0A1E7L400"/>
<keyword evidence="2" id="KW-1185">Reference proteome</keyword>
<reference evidence="1 2" key="1">
    <citation type="journal article" date="2016" name="Front. Microbiol.">
        <title>Comparative Genomics Analysis of Streptomyces Species Reveals Their Adaptation to the Marine Environment and Their Diversity at the Genomic Level.</title>
        <authorList>
            <person name="Tian X."/>
            <person name="Zhang Z."/>
            <person name="Yang T."/>
            <person name="Chen M."/>
            <person name="Li J."/>
            <person name="Chen F."/>
            <person name="Yang J."/>
            <person name="Li W."/>
            <person name="Zhang B."/>
            <person name="Zhang Z."/>
            <person name="Wu J."/>
            <person name="Zhang C."/>
            <person name="Long L."/>
            <person name="Xiao J."/>
        </authorList>
    </citation>
    <scope>NUCLEOTIDE SEQUENCE [LARGE SCALE GENOMIC DNA]</scope>
    <source>
        <strain evidence="1 2">SCSIO 10429</strain>
    </source>
</reference>
<gene>
    <name evidence="1" type="ORF">AN218_15365</name>
</gene>
<evidence type="ECO:0008006" key="3">
    <source>
        <dbReference type="Google" id="ProtNLM"/>
    </source>
</evidence>